<feature type="transmembrane region" description="Helical" evidence="1">
    <location>
        <begin position="246"/>
        <end position="268"/>
    </location>
</feature>
<sequence length="285" mass="32125">MTFPFKDVFKTSWFNILHYKKMWIIGVLISGASIFLEYTPEEVNNFFGAIGQVGIKTWFLSLLKAPTFLLLIVLGFVLAVGLGLLSLLASASLISAIRQIKDNSKADIKSNIKFGLSRFVPMILETIIVSVPLFVMFVLMQVFDNYKLFFLSSLTTILMFVYALFVFLFQHFTYCYIVLEQHSPWAAIKAGLQLFSKNWQPIIVVHLINLGLIIAFFVANFLVAAIVAIPFILVGAVLILFSSWSLPLVTIVIGMAVYGIVAIVMSGIRSSFSYSLFTHTYWRLR</sequence>
<protein>
    <recommendedName>
        <fullName evidence="4">Glycerophosphoryl diester phosphodiesterase membrane domain-containing protein</fullName>
    </recommendedName>
</protein>
<comment type="caution">
    <text evidence="2">The sequence shown here is derived from an EMBL/GenBank/DDBJ whole genome shotgun (WGS) entry which is preliminary data.</text>
</comment>
<feature type="transmembrane region" description="Helical" evidence="1">
    <location>
        <begin position="207"/>
        <end position="240"/>
    </location>
</feature>
<proteinExistence type="predicted"/>
<keyword evidence="1" id="KW-1133">Transmembrane helix</keyword>
<dbReference type="AlphaFoldDB" id="A0A2H0V585"/>
<dbReference type="Proteomes" id="UP000229901">
    <property type="component" value="Unassembled WGS sequence"/>
</dbReference>
<accession>A0A2H0V585</accession>
<name>A0A2H0V585_9BACT</name>
<feature type="transmembrane region" description="Helical" evidence="1">
    <location>
        <begin position="68"/>
        <end position="98"/>
    </location>
</feature>
<evidence type="ECO:0000256" key="1">
    <source>
        <dbReference type="SAM" id="Phobius"/>
    </source>
</evidence>
<feature type="transmembrane region" description="Helical" evidence="1">
    <location>
        <begin position="119"/>
        <end position="143"/>
    </location>
</feature>
<evidence type="ECO:0008006" key="4">
    <source>
        <dbReference type="Google" id="ProtNLM"/>
    </source>
</evidence>
<feature type="transmembrane region" description="Helical" evidence="1">
    <location>
        <begin position="21"/>
        <end position="38"/>
    </location>
</feature>
<organism evidence="2 3">
    <name type="scientific">Candidatus Falkowbacteria bacterium CG10_big_fil_rev_8_21_14_0_10_39_11</name>
    <dbReference type="NCBI Taxonomy" id="1974565"/>
    <lineage>
        <taxon>Bacteria</taxon>
        <taxon>Candidatus Falkowiibacteriota</taxon>
    </lineage>
</organism>
<reference evidence="3" key="1">
    <citation type="submission" date="2017-09" db="EMBL/GenBank/DDBJ databases">
        <title>Depth-based differentiation of microbial function through sediment-hosted aquifers and enrichment of novel symbionts in the deep terrestrial subsurface.</title>
        <authorList>
            <person name="Probst A.J."/>
            <person name="Ladd B."/>
            <person name="Jarett J.K."/>
            <person name="Geller-Mcgrath D.E."/>
            <person name="Sieber C.M.K."/>
            <person name="Emerson J.B."/>
            <person name="Anantharaman K."/>
            <person name="Thomas B.C."/>
            <person name="Malmstrom R."/>
            <person name="Stieglmeier M."/>
            <person name="Klingl A."/>
            <person name="Woyke T."/>
            <person name="Ryan C.M."/>
            <person name="Banfield J.F."/>
        </authorList>
    </citation>
    <scope>NUCLEOTIDE SEQUENCE [LARGE SCALE GENOMIC DNA]</scope>
</reference>
<gene>
    <name evidence="2" type="ORF">COT97_02560</name>
</gene>
<feature type="transmembrane region" description="Helical" evidence="1">
    <location>
        <begin position="149"/>
        <end position="169"/>
    </location>
</feature>
<keyword evidence="1" id="KW-0812">Transmembrane</keyword>
<evidence type="ECO:0000313" key="3">
    <source>
        <dbReference type="Proteomes" id="UP000229901"/>
    </source>
</evidence>
<evidence type="ECO:0000313" key="2">
    <source>
        <dbReference type="EMBL" id="PIR94221.1"/>
    </source>
</evidence>
<dbReference type="EMBL" id="PFAP01000013">
    <property type="protein sequence ID" value="PIR94221.1"/>
    <property type="molecule type" value="Genomic_DNA"/>
</dbReference>
<keyword evidence="1" id="KW-0472">Membrane</keyword>